<dbReference type="PANTHER" id="PTHR11328">
    <property type="entry name" value="MAJOR FACILITATOR SUPERFAMILY DOMAIN-CONTAINING PROTEIN"/>
    <property type="match status" value="1"/>
</dbReference>
<keyword evidence="1" id="KW-0812">Transmembrane</keyword>
<feature type="transmembrane region" description="Helical" evidence="1">
    <location>
        <begin position="250"/>
        <end position="271"/>
    </location>
</feature>
<feature type="transmembrane region" description="Helical" evidence="1">
    <location>
        <begin position="283"/>
        <end position="303"/>
    </location>
</feature>
<keyword evidence="1" id="KW-0472">Membrane</keyword>
<dbReference type="Pfam" id="PF13347">
    <property type="entry name" value="MFS_2"/>
    <property type="match status" value="1"/>
</dbReference>
<feature type="transmembrane region" description="Helical" evidence="1">
    <location>
        <begin position="384"/>
        <end position="406"/>
    </location>
</feature>
<dbReference type="Proteomes" id="UP000199315">
    <property type="component" value="Unassembled WGS sequence"/>
</dbReference>
<dbReference type="AlphaFoldDB" id="A0A1D3TX12"/>
<dbReference type="InterPro" id="IPR039672">
    <property type="entry name" value="MFS_2"/>
</dbReference>
<feature type="transmembrane region" description="Helical" evidence="1">
    <location>
        <begin position="53"/>
        <end position="76"/>
    </location>
</feature>
<gene>
    <name evidence="2" type="ORF">SAMN05421730_10279</name>
</gene>
<dbReference type="PANTHER" id="PTHR11328:SF24">
    <property type="entry name" value="MAJOR FACILITATOR SUPERFAMILY (MFS) PROFILE DOMAIN-CONTAINING PROTEIN"/>
    <property type="match status" value="1"/>
</dbReference>
<dbReference type="Gene3D" id="1.20.1250.20">
    <property type="entry name" value="MFS general substrate transporter like domains"/>
    <property type="match status" value="1"/>
</dbReference>
<dbReference type="SUPFAM" id="SSF103473">
    <property type="entry name" value="MFS general substrate transporter"/>
    <property type="match status" value="1"/>
</dbReference>
<feature type="transmembrane region" description="Helical" evidence="1">
    <location>
        <begin position="186"/>
        <end position="208"/>
    </location>
</feature>
<protein>
    <submittedName>
        <fullName evidence="2">Glycoside/pentoside/hexuronide:cation symporter, GPH family/probable glucitol transport protein GutA</fullName>
    </submittedName>
</protein>
<sequence length="464" mass="51305">MKDTKTLPGAREKLPIWFSAAWSSRSVALSLNMAMVAYSSLYFTDVLGLNPAIIGILLMVSKFFDAFTDLVIGYIVDRTKTKLGKARPYEIAIVFLWLFIFLMYATPEMGNIAIYAWVFVTYTLQSAVFITILYGTDSVYLIRSVRTEKNRTVVTAATGVYNMLFGIIVGMIIPQVMQNVGVDRRSWAMVALCLAIPCATIGMLRFFFIPELDVEANASEVNEDGTKEEHIAEEKLSLKKALRGLMDNKYLGMFALMYFCYHFSNGISGGAQTYYLKYIIGDLGVGTWLNAGMMIILPLLLFTPKIMGKLGTGKTLRLGLFLMLIGPAIRMIGGTNLATLIVGYILFIAGSVPIAFMLNIYLFECMDYGEWKTGVRIEGMMGSITSFMAKVASAVASSGMGIFMTLTGYVGTAQVLSDSAETGIKVLFNIVPMLIVLIALLISFRYDVGDKMPEIKAELEKRHN</sequence>
<keyword evidence="1" id="KW-1133">Transmembrane helix</keyword>
<dbReference type="RefSeq" id="WP_169823732.1">
    <property type="nucleotide sequence ID" value="NZ_FMKA01000027.1"/>
</dbReference>
<feature type="transmembrane region" description="Helical" evidence="1">
    <location>
        <begin position="112"/>
        <end position="133"/>
    </location>
</feature>
<proteinExistence type="predicted"/>
<dbReference type="STRING" id="1619234.SAMN05421730_10279"/>
<dbReference type="EMBL" id="FMKA01000027">
    <property type="protein sequence ID" value="SCP98832.1"/>
    <property type="molecule type" value="Genomic_DNA"/>
</dbReference>
<evidence type="ECO:0000313" key="3">
    <source>
        <dbReference type="Proteomes" id="UP000199315"/>
    </source>
</evidence>
<feature type="transmembrane region" description="Helical" evidence="1">
    <location>
        <begin position="88"/>
        <end position="106"/>
    </location>
</feature>
<evidence type="ECO:0000256" key="1">
    <source>
        <dbReference type="SAM" id="Phobius"/>
    </source>
</evidence>
<accession>A0A1D3TX12</accession>
<feature type="transmembrane region" description="Helical" evidence="1">
    <location>
        <begin position="153"/>
        <end position="174"/>
    </location>
</feature>
<dbReference type="GO" id="GO:0008643">
    <property type="term" value="P:carbohydrate transport"/>
    <property type="evidence" value="ECO:0007669"/>
    <property type="project" value="InterPro"/>
</dbReference>
<reference evidence="2 3" key="1">
    <citation type="submission" date="2016-09" db="EMBL/GenBank/DDBJ databases">
        <authorList>
            <person name="Capua I."/>
            <person name="De Benedictis P."/>
            <person name="Joannis T."/>
            <person name="Lombin L.H."/>
            <person name="Cattoli G."/>
        </authorList>
    </citation>
    <scope>NUCLEOTIDE SEQUENCE [LARGE SCALE GENOMIC DNA]</scope>
    <source>
        <strain evidence="2 3">GluBS11</strain>
    </source>
</reference>
<feature type="transmembrane region" description="Helical" evidence="1">
    <location>
        <begin position="315"/>
        <end position="333"/>
    </location>
</feature>
<name>A0A1D3TX12_9FIRM</name>
<dbReference type="GO" id="GO:0005886">
    <property type="term" value="C:plasma membrane"/>
    <property type="evidence" value="ECO:0007669"/>
    <property type="project" value="TreeGrafter"/>
</dbReference>
<feature type="transmembrane region" description="Helical" evidence="1">
    <location>
        <begin position="20"/>
        <end position="41"/>
    </location>
</feature>
<feature type="transmembrane region" description="Helical" evidence="1">
    <location>
        <begin position="426"/>
        <end position="446"/>
    </location>
</feature>
<organism evidence="2 3">
    <name type="scientific">Anaerobium acetethylicum</name>
    <dbReference type="NCBI Taxonomy" id="1619234"/>
    <lineage>
        <taxon>Bacteria</taxon>
        <taxon>Bacillati</taxon>
        <taxon>Bacillota</taxon>
        <taxon>Clostridia</taxon>
        <taxon>Lachnospirales</taxon>
        <taxon>Lachnospiraceae</taxon>
        <taxon>Anaerobium</taxon>
    </lineage>
</organism>
<dbReference type="GO" id="GO:0015293">
    <property type="term" value="F:symporter activity"/>
    <property type="evidence" value="ECO:0007669"/>
    <property type="project" value="InterPro"/>
</dbReference>
<evidence type="ECO:0000313" key="2">
    <source>
        <dbReference type="EMBL" id="SCP98832.1"/>
    </source>
</evidence>
<dbReference type="InterPro" id="IPR036259">
    <property type="entry name" value="MFS_trans_sf"/>
</dbReference>
<keyword evidence="3" id="KW-1185">Reference proteome</keyword>
<feature type="transmembrane region" description="Helical" evidence="1">
    <location>
        <begin position="339"/>
        <end position="363"/>
    </location>
</feature>